<proteinExistence type="predicted"/>
<dbReference type="EMBL" id="QYUN01000002">
    <property type="protein sequence ID" value="RJG07632.1"/>
    <property type="molecule type" value="Genomic_DNA"/>
</dbReference>
<reference evidence="1 2" key="1">
    <citation type="submission" date="2018-09" db="EMBL/GenBank/DDBJ databases">
        <authorList>
            <person name="Zhu H."/>
        </authorList>
    </citation>
    <scope>NUCLEOTIDE SEQUENCE [LARGE SCALE GENOMIC DNA]</scope>
    <source>
        <strain evidence="1 2">K2R10-39</strain>
    </source>
</reference>
<protein>
    <submittedName>
        <fullName evidence="1">Uncharacterized protein</fullName>
    </submittedName>
</protein>
<keyword evidence="2" id="KW-1185">Reference proteome</keyword>
<dbReference type="AlphaFoldDB" id="A0A418X587"/>
<evidence type="ECO:0000313" key="2">
    <source>
        <dbReference type="Proteomes" id="UP000285190"/>
    </source>
</evidence>
<organism evidence="1 2">
    <name type="scientific">Noviherbaspirillum cavernae</name>
    <dbReference type="NCBI Taxonomy" id="2320862"/>
    <lineage>
        <taxon>Bacteria</taxon>
        <taxon>Pseudomonadati</taxon>
        <taxon>Pseudomonadota</taxon>
        <taxon>Betaproteobacteria</taxon>
        <taxon>Burkholderiales</taxon>
        <taxon>Oxalobacteraceae</taxon>
        <taxon>Noviherbaspirillum</taxon>
    </lineage>
</organism>
<gene>
    <name evidence="1" type="ORF">D3870_17960</name>
</gene>
<dbReference type="OrthoDB" id="8780751at2"/>
<comment type="caution">
    <text evidence="1">The sequence shown here is derived from an EMBL/GenBank/DDBJ whole genome shotgun (WGS) entry which is preliminary data.</text>
</comment>
<accession>A0A418X587</accession>
<evidence type="ECO:0000313" key="1">
    <source>
        <dbReference type="EMBL" id="RJG07632.1"/>
    </source>
</evidence>
<dbReference type="RefSeq" id="WP_119741287.1">
    <property type="nucleotide sequence ID" value="NZ_QYUN01000002.1"/>
</dbReference>
<dbReference type="Proteomes" id="UP000285190">
    <property type="component" value="Unassembled WGS sequence"/>
</dbReference>
<name>A0A418X587_9BURK</name>
<sequence>MTAYLAASYPSKAIDPANKEQFFEEKKEIPTINEFIHARECSDHTAFPPSCDVNLFFGVFFDGTNNNLKRDEKEHVHSNVARLFRAFPNNGNNDEPRGDGWSDPGKYYNFYRTYVPELERKPCDRTRNPNPFKHLCN</sequence>